<evidence type="ECO:0000313" key="1">
    <source>
        <dbReference type="EMBL" id="JAE06548.1"/>
    </source>
</evidence>
<proteinExistence type="predicted"/>
<accession>A0A0A9FE67</accession>
<organism evidence="1">
    <name type="scientific">Arundo donax</name>
    <name type="common">Giant reed</name>
    <name type="synonym">Donax arundinaceus</name>
    <dbReference type="NCBI Taxonomy" id="35708"/>
    <lineage>
        <taxon>Eukaryota</taxon>
        <taxon>Viridiplantae</taxon>
        <taxon>Streptophyta</taxon>
        <taxon>Embryophyta</taxon>
        <taxon>Tracheophyta</taxon>
        <taxon>Spermatophyta</taxon>
        <taxon>Magnoliopsida</taxon>
        <taxon>Liliopsida</taxon>
        <taxon>Poales</taxon>
        <taxon>Poaceae</taxon>
        <taxon>PACMAD clade</taxon>
        <taxon>Arundinoideae</taxon>
        <taxon>Arundineae</taxon>
        <taxon>Arundo</taxon>
    </lineage>
</organism>
<dbReference type="AlphaFoldDB" id="A0A0A9FE67"/>
<sequence length="45" mass="5687">MIYRRDWRSNDDIRPSSFPQNHIETIKNRWQRDQQICCTYLSMHF</sequence>
<protein>
    <submittedName>
        <fullName evidence="1">Uncharacterized protein</fullName>
    </submittedName>
</protein>
<reference evidence="1" key="2">
    <citation type="journal article" date="2015" name="Data Brief">
        <title>Shoot transcriptome of the giant reed, Arundo donax.</title>
        <authorList>
            <person name="Barrero R.A."/>
            <person name="Guerrero F.D."/>
            <person name="Moolhuijzen P."/>
            <person name="Goolsby J.A."/>
            <person name="Tidwell J."/>
            <person name="Bellgard S.E."/>
            <person name="Bellgard M.I."/>
        </authorList>
    </citation>
    <scope>NUCLEOTIDE SEQUENCE</scope>
    <source>
        <tissue evidence="1">Shoot tissue taken approximately 20 cm above the soil surface</tissue>
    </source>
</reference>
<dbReference type="EMBL" id="GBRH01191348">
    <property type="protein sequence ID" value="JAE06548.1"/>
    <property type="molecule type" value="Transcribed_RNA"/>
</dbReference>
<reference evidence="1" key="1">
    <citation type="submission" date="2014-09" db="EMBL/GenBank/DDBJ databases">
        <authorList>
            <person name="Magalhaes I.L.F."/>
            <person name="Oliveira U."/>
            <person name="Santos F.R."/>
            <person name="Vidigal T.H.D.A."/>
            <person name="Brescovit A.D."/>
            <person name="Santos A.J."/>
        </authorList>
    </citation>
    <scope>NUCLEOTIDE SEQUENCE</scope>
    <source>
        <tissue evidence="1">Shoot tissue taken approximately 20 cm above the soil surface</tissue>
    </source>
</reference>
<name>A0A0A9FE67_ARUDO</name>